<comment type="caution">
    <text evidence="2">The sequence shown here is derived from an EMBL/GenBank/DDBJ whole genome shotgun (WGS) entry which is preliminary data.</text>
</comment>
<name>A0A5B0MB84_PUCGR</name>
<dbReference type="EMBL" id="VSWC01000158">
    <property type="protein sequence ID" value="KAA1073238.1"/>
    <property type="molecule type" value="Genomic_DNA"/>
</dbReference>
<gene>
    <name evidence="2" type="ORF">PGT21_005631</name>
</gene>
<reference evidence="2 3" key="1">
    <citation type="submission" date="2019-05" db="EMBL/GenBank/DDBJ databases">
        <title>Emergence of the Ug99 lineage of the wheat stem rust pathogen through somatic hybridization.</title>
        <authorList>
            <person name="Li F."/>
            <person name="Upadhyaya N.M."/>
            <person name="Sperschneider J."/>
            <person name="Matny O."/>
            <person name="Nguyen-Phuc H."/>
            <person name="Mago R."/>
            <person name="Raley C."/>
            <person name="Miller M.E."/>
            <person name="Silverstein K.A.T."/>
            <person name="Henningsen E."/>
            <person name="Hirsch C.D."/>
            <person name="Visser B."/>
            <person name="Pretorius Z.A."/>
            <person name="Steffenson B.J."/>
            <person name="Schwessinger B."/>
            <person name="Dodds P.N."/>
            <person name="Figueroa M."/>
        </authorList>
    </citation>
    <scope>NUCLEOTIDE SEQUENCE [LARGE SCALE GENOMIC DNA]</scope>
    <source>
        <strain evidence="2">21-0</strain>
    </source>
</reference>
<keyword evidence="1" id="KW-0812">Transmembrane</keyword>
<keyword evidence="1" id="KW-0472">Membrane</keyword>
<feature type="transmembrane region" description="Helical" evidence="1">
    <location>
        <begin position="6"/>
        <end position="25"/>
    </location>
</feature>
<keyword evidence="3" id="KW-1185">Reference proteome</keyword>
<dbReference type="AlphaFoldDB" id="A0A5B0MB84"/>
<keyword evidence="1" id="KW-1133">Transmembrane helix</keyword>
<protein>
    <submittedName>
        <fullName evidence="2">Uncharacterized protein</fullName>
    </submittedName>
</protein>
<evidence type="ECO:0000313" key="2">
    <source>
        <dbReference type="EMBL" id="KAA1073238.1"/>
    </source>
</evidence>
<sequence>MDSTSLYLLTLYFNFLISLLFAHLLSTLVNTNTASTLDPVNTAFLKKSKLLASAN</sequence>
<evidence type="ECO:0000256" key="1">
    <source>
        <dbReference type="SAM" id="Phobius"/>
    </source>
</evidence>
<dbReference type="Proteomes" id="UP000324748">
    <property type="component" value="Unassembled WGS sequence"/>
</dbReference>
<accession>A0A5B0MB84</accession>
<organism evidence="2 3">
    <name type="scientific">Puccinia graminis f. sp. tritici</name>
    <dbReference type="NCBI Taxonomy" id="56615"/>
    <lineage>
        <taxon>Eukaryota</taxon>
        <taxon>Fungi</taxon>
        <taxon>Dikarya</taxon>
        <taxon>Basidiomycota</taxon>
        <taxon>Pucciniomycotina</taxon>
        <taxon>Pucciniomycetes</taxon>
        <taxon>Pucciniales</taxon>
        <taxon>Pucciniaceae</taxon>
        <taxon>Puccinia</taxon>
    </lineage>
</organism>
<proteinExistence type="predicted"/>
<evidence type="ECO:0000313" key="3">
    <source>
        <dbReference type="Proteomes" id="UP000324748"/>
    </source>
</evidence>